<organism evidence="1 2">
    <name type="scientific">Auriscalpium vulgare</name>
    <dbReference type="NCBI Taxonomy" id="40419"/>
    <lineage>
        <taxon>Eukaryota</taxon>
        <taxon>Fungi</taxon>
        <taxon>Dikarya</taxon>
        <taxon>Basidiomycota</taxon>
        <taxon>Agaricomycotina</taxon>
        <taxon>Agaricomycetes</taxon>
        <taxon>Russulales</taxon>
        <taxon>Auriscalpiaceae</taxon>
        <taxon>Auriscalpium</taxon>
    </lineage>
</organism>
<reference evidence="1" key="1">
    <citation type="submission" date="2021-02" db="EMBL/GenBank/DDBJ databases">
        <authorList>
            <consortium name="DOE Joint Genome Institute"/>
            <person name="Ahrendt S."/>
            <person name="Looney B.P."/>
            <person name="Miyauchi S."/>
            <person name="Morin E."/>
            <person name="Drula E."/>
            <person name="Courty P.E."/>
            <person name="Chicoki N."/>
            <person name="Fauchery L."/>
            <person name="Kohler A."/>
            <person name="Kuo A."/>
            <person name="Labutti K."/>
            <person name="Pangilinan J."/>
            <person name="Lipzen A."/>
            <person name="Riley R."/>
            <person name="Andreopoulos W."/>
            <person name="He G."/>
            <person name="Johnson J."/>
            <person name="Barry K.W."/>
            <person name="Grigoriev I.V."/>
            <person name="Nagy L."/>
            <person name="Hibbett D."/>
            <person name="Henrissat B."/>
            <person name="Matheny P.B."/>
            <person name="Labbe J."/>
            <person name="Martin F."/>
        </authorList>
    </citation>
    <scope>NUCLEOTIDE SEQUENCE</scope>
    <source>
        <strain evidence="1">FP105234-sp</strain>
    </source>
</reference>
<dbReference type="EMBL" id="MU275839">
    <property type="protein sequence ID" value="KAI0053652.1"/>
    <property type="molecule type" value="Genomic_DNA"/>
</dbReference>
<gene>
    <name evidence="1" type="ORF">FA95DRAFT_1552158</name>
</gene>
<sequence length="81" mass="8618">MAAAALVLPPTTPPDYHRIVSPTLRIPADTSVTIPVGLLTCQRPCPPSSCDAVSELKLLCHPLQAIRSCARSTQQSCPRPT</sequence>
<dbReference type="Proteomes" id="UP000814033">
    <property type="component" value="Unassembled WGS sequence"/>
</dbReference>
<protein>
    <submittedName>
        <fullName evidence="1">Uncharacterized protein</fullName>
    </submittedName>
</protein>
<evidence type="ECO:0000313" key="1">
    <source>
        <dbReference type="EMBL" id="KAI0053652.1"/>
    </source>
</evidence>
<reference evidence="1" key="2">
    <citation type="journal article" date="2022" name="New Phytol.">
        <title>Evolutionary transition to the ectomycorrhizal habit in the genomes of a hyperdiverse lineage of mushroom-forming fungi.</title>
        <authorList>
            <person name="Looney B."/>
            <person name="Miyauchi S."/>
            <person name="Morin E."/>
            <person name="Drula E."/>
            <person name="Courty P.E."/>
            <person name="Kohler A."/>
            <person name="Kuo A."/>
            <person name="LaButti K."/>
            <person name="Pangilinan J."/>
            <person name="Lipzen A."/>
            <person name="Riley R."/>
            <person name="Andreopoulos W."/>
            <person name="He G."/>
            <person name="Johnson J."/>
            <person name="Nolan M."/>
            <person name="Tritt A."/>
            <person name="Barry K.W."/>
            <person name="Grigoriev I.V."/>
            <person name="Nagy L.G."/>
            <person name="Hibbett D."/>
            <person name="Henrissat B."/>
            <person name="Matheny P.B."/>
            <person name="Labbe J."/>
            <person name="Martin F.M."/>
        </authorList>
    </citation>
    <scope>NUCLEOTIDE SEQUENCE</scope>
    <source>
        <strain evidence="1">FP105234-sp</strain>
    </source>
</reference>
<proteinExistence type="predicted"/>
<name>A0ACB8SBX1_9AGAM</name>
<keyword evidence="2" id="KW-1185">Reference proteome</keyword>
<accession>A0ACB8SBX1</accession>
<evidence type="ECO:0000313" key="2">
    <source>
        <dbReference type="Proteomes" id="UP000814033"/>
    </source>
</evidence>
<comment type="caution">
    <text evidence="1">The sequence shown here is derived from an EMBL/GenBank/DDBJ whole genome shotgun (WGS) entry which is preliminary data.</text>
</comment>